<evidence type="ECO:0000313" key="2">
    <source>
        <dbReference type="Proteomes" id="UP000008068"/>
    </source>
</evidence>
<proteinExistence type="predicted"/>
<reference evidence="2" key="1">
    <citation type="submission" date="2011-07" db="EMBL/GenBank/DDBJ databases">
        <authorList>
            <consortium name="Caenorhabditis brenneri Sequencing and Analysis Consortium"/>
            <person name="Wilson R.K."/>
        </authorList>
    </citation>
    <scope>NUCLEOTIDE SEQUENCE [LARGE SCALE GENOMIC DNA]</scope>
    <source>
        <strain evidence="2">PB2801</strain>
    </source>
</reference>
<dbReference type="Proteomes" id="UP000008068">
    <property type="component" value="Unassembled WGS sequence"/>
</dbReference>
<dbReference type="HOGENOM" id="CLU_3426962_0_0_1"/>
<dbReference type="EMBL" id="GL379790">
    <property type="protein sequence ID" value="EGT49482.1"/>
    <property type="molecule type" value="Genomic_DNA"/>
</dbReference>
<name>G0MCS7_CAEBE</name>
<keyword evidence="2" id="KW-1185">Reference proteome</keyword>
<gene>
    <name evidence="1" type="ORF">CAEBREN_05340</name>
</gene>
<organism evidence="2">
    <name type="scientific">Caenorhabditis brenneri</name>
    <name type="common">Nematode worm</name>
    <dbReference type="NCBI Taxonomy" id="135651"/>
    <lineage>
        <taxon>Eukaryota</taxon>
        <taxon>Metazoa</taxon>
        <taxon>Ecdysozoa</taxon>
        <taxon>Nematoda</taxon>
        <taxon>Chromadorea</taxon>
        <taxon>Rhabditida</taxon>
        <taxon>Rhabditina</taxon>
        <taxon>Rhabditomorpha</taxon>
        <taxon>Rhabditoidea</taxon>
        <taxon>Rhabditidae</taxon>
        <taxon>Peloderinae</taxon>
        <taxon>Caenorhabditis</taxon>
    </lineage>
</organism>
<accession>G0MCS7</accession>
<sequence>MDCAILIQVSQEFRRFPASSS</sequence>
<protein>
    <submittedName>
        <fullName evidence="1">Uncharacterized protein</fullName>
    </submittedName>
</protein>
<dbReference type="AlphaFoldDB" id="G0MCS7"/>
<dbReference type="InParanoid" id="G0MCS7"/>
<evidence type="ECO:0000313" key="1">
    <source>
        <dbReference type="EMBL" id="EGT49482.1"/>
    </source>
</evidence>